<dbReference type="Pfam" id="PF25967">
    <property type="entry name" value="RND-MFP_C"/>
    <property type="match status" value="1"/>
</dbReference>
<evidence type="ECO:0000313" key="8">
    <source>
        <dbReference type="Proteomes" id="UP001156870"/>
    </source>
</evidence>
<dbReference type="GO" id="GO:0022857">
    <property type="term" value="F:transmembrane transporter activity"/>
    <property type="evidence" value="ECO:0007669"/>
    <property type="project" value="InterPro"/>
</dbReference>
<name>A0AA37TC07_9GAMM</name>
<sequence length="387" mass="43711">MNHLKIGIATLVFFAFPLAGCKEEIKKTTSPPIEIKVGNPLQKSIVEWDEYTGRFKAVKEVEIRARVSGYLNEVLFKDGQLVEKGDTLFVIDQRPFQIALDSASAQYSLTQKEYERANKLRQTGATSQEELDRRIQELKVAQSALDSAKLDMEFTQVKAPISGRVSRDYVNVGNLVSGNVSNATLLTSIVAIDPIHFYFEASERNFLKYSRLDRSGGREGSRTKANPIEIKLQDETGYPHKGKMDFVENRLDQSTGTIQGRAIIPNPDGFLQPGLFGRARLLGSAEYTAILIPDVLISNDQAQKFVYVINDQNIVEMRSLELGPTYQEKWRIVRKGLVADDQIVARGIQRIRPGMKVTPYKVNLEDEYVYVENEKTKKEKNRKGEKS</sequence>
<gene>
    <name evidence="7" type="ORF">GCM10007877_32100</name>
</gene>
<dbReference type="PANTHER" id="PTHR30158">
    <property type="entry name" value="ACRA/E-RELATED COMPONENT OF DRUG EFFLUX TRANSPORTER"/>
    <property type="match status" value="1"/>
</dbReference>
<dbReference type="EMBL" id="BSPD01000080">
    <property type="protein sequence ID" value="GLS27491.1"/>
    <property type="molecule type" value="Genomic_DNA"/>
</dbReference>
<accession>A0AA37TC07</accession>
<dbReference type="InterPro" id="IPR058624">
    <property type="entry name" value="MdtA-like_HH"/>
</dbReference>
<proteinExistence type="inferred from homology"/>
<dbReference type="Pfam" id="PF25917">
    <property type="entry name" value="BSH_RND"/>
    <property type="match status" value="1"/>
</dbReference>
<evidence type="ECO:0000313" key="7">
    <source>
        <dbReference type="EMBL" id="GLS27491.1"/>
    </source>
</evidence>
<evidence type="ECO:0000259" key="3">
    <source>
        <dbReference type="Pfam" id="PF25876"/>
    </source>
</evidence>
<comment type="caution">
    <text evidence="7">The sequence shown here is derived from an EMBL/GenBank/DDBJ whole genome shotgun (WGS) entry which is preliminary data.</text>
</comment>
<dbReference type="InterPro" id="IPR006143">
    <property type="entry name" value="RND_pump_MFP"/>
</dbReference>
<evidence type="ECO:0000256" key="1">
    <source>
        <dbReference type="ARBA" id="ARBA00004519"/>
    </source>
</evidence>
<dbReference type="AlphaFoldDB" id="A0AA37TC07"/>
<dbReference type="Pfam" id="PF25876">
    <property type="entry name" value="HH_MFP_RND"/>
    <property type="match status" value="1"/>
</dbReference>
<protein>
    <submittedName>
        <fullName evidence="7">MexE family multidrug efflux RND transporter periplasmic adaptor subunit</fullName>
    </submittedName>
</protein>
<feature type="domain" description="Multidrug resistance protein MdtA-like barrel-sandwich hybrid" evidence="4">
    <location>
        <begin position="60"/>
        <end position="186"/>
    </location>
</feature>
<organism evidence="7 8">
    <name type="scientific">Marinibactrum halimedae</name>
    <dbReference type="NCBI Taxonomy" id="1444977"/>
    <lineage>
        <taxon>Bacteria</taxon>
        <taxon>Pseudomonadati</taxon>
        <taxon>Pseudomonadota</taxon>
        <taxon>Gammaproteobacteria</taxon>
        <taxon>Cellvibrionales</taxon>
        <taxon>Cellvibrionaceae</taxon>
        <taxon>Marinibactrum</taxon>
    </lineage>
</organism>
<dbReference type="InterPro" id="IPR058625">
    <property type="entry name" value="MdtA-like_BSH"/>
</dbReference>
<dbReference type="Gene3D" id="2.40.420.20">
    <property type="match status" value="1"/>
</dbReference>
<dbReference type="Gene3D" id="2.40.50.100">
    <property type="match status" value="1"/>
</dbReference>
<dbReference type="Gene3D" id="2.40.30.170">
    <property type="match status" value="1"/>
</dbReference>
<dbReference type="SUPFAM" id="SSF111369">
    <property type="entry name" value="HlyD-like secretion proteins"/>
    <property type="match status" value="1"/>
</dbReference>
<evidence type="ECO:0000259" key="4">
    <source>
        <dbReference type="Pfam" id="PF25917"/>
    </source>
</evidence>
<comment type="similarity">
    <text evidence="2">Belongs to the membrane fusion protein (MFP) (TC 8.A.1) family.</text>
</comment>
<dbReference type="Proteomes" id="UP001156870">
    <property type="component" value="Unassembled WGS sequence"/>
</dbReference>
<evidence type="ECO:0000259" key="5">
    <source>
        <dbReference type="Pfam" id="PF25944"/>
    </source>
</evidence>
<evidence type="ECO:0000259" key="6">
    <source>
        <dbReference type="Pfam" id="PF25967"/>
    </source>
</evidence>
<feature type="domain" description="Multidrug resistance protein MdtA-like C-terminal permuted SH3" evidence="6">
    <location>
        <begin position="289"/>
        <end position="350"/>
    </location>
</feature>
<feature type="domain" description="Multidrug resistance protein MdtA-like alpha-helical hairpin" evidence="3">
    <location>
        <begin position="100"/>
        <end position="155"/>
    </location>
</feature>
<dbReference type="GO" id="GO:0030313">
    <property type="term" value="C:cell envelope"/>
    <property type="evidence" value="ECO:0007669"/>
    <property type="project" value="UniProtKB-SubCell"/>
</dbReference>
<dbReference type="InterPro" id="IPR058627">
    <property type="entry name" value="MdtA-like_C"/>
</dbReference>
<evidence type="ECO:0000256" key="2">
    <source>
        <dbReference type="ARBA" id="ARBA00009477"/>
    </source>
</evidence>
<dbReference type="GO" id="GO:0005886">
    <property type="term" value="C:plasma membrane"/>
    <property type="evidence" value="ECO:0007669"/>
    <property type="project" value="TreeGrafter"/>
</dbReference>
<reference evidence="7 8" key="1">
    <citation type="journal article" date="2014" name="Int. J. Syst. Evol. Microbiol.">
        <title>Complete genome sequence of Corynebacterium casei LMG S-19264T (=DSM 44701T), isolated from a smear-ripened cheese.</title>
        <authorList>
            <consortium name="US DOE Joint Genome Institute (JGI-PGF)"/>
            <person name="Walter F."/>
            <person name="Albersmeier A."/>
            <person name="Kalinowski J."/>
            <person name="Ruckert C."/>
        </authorList>
    </citation>
    <scope>NUCLEOTIDE SEQUENCE [LARGE SCALE GENOMIC DNA]</scope>
    <source>
        <strain evidence="7 8">NBRC 110095</strain>
    </source>
</reference>
<comment type="subcellular location">
    <subcellularLocation>
        <location evidence="1">Cell inner membrane</location>
        <topology evidence="1">Lipid-anchor</topology>
    </subcellularLocation>
</comment>
<dbReference type="PANTHER" id="PTHR30158:SF24">
    <property type="entry name" value="HLYD FAMILY SECRETION PROTEIN"/>
    <property type="match status" value="1"/>
</dbReference>
<dbReference type="InterPro" id="IPR058626">
    <property type="entry name" value="MdtA-like_b-barrel"/>
</dbReference>
<dbReference type="Pfam" id="PF25944">
    <property type="entry name" value="Beta-barrel_RND"/>
    <property type="match status" value="1"/>
</dbReference>
<dbReference type="GO" id="GO:0046677">
    <property type="term" value="P:response to antibiotic"/>
    <property type="evidence" value="ECO:0007669"/>
    <property type="project" value="TreeGrafter"/>
</dbReference>
<dbReference type="Gene3D" id="1.10.287.470">
    <property type="entry name" value="Helix hairpin bin"/>
    <property type="match status" value="1"/>
</dbReference>
<dbReference type="RefSeq" id="WP_232594027.1">
    <property type="nucleotide sequence ID" value="NZ_BSPD01000080.1"/>
</dbReference>
<feature type="domain" description="Multidrug resistance protein MdtA-like beta-barrel" evidence="5">
    <location>
        <begin position="199"/>
        <end position="281"/>
    </location>
</feature>
<keyword evidence="8" id="KW-1185">Reference proteome</keyword>
<dbReference type="NCBIfam" id="TIGR01730">
    <property type="entry name" value="RND_mfp"/>
    <property type="match status" value="1"/>
</dbReference>